<dbReference type="EMBL" id="JACIBY010000001">
    <property type="protein sequence ID" value="MBB3836829.1"/>
    <property type="molecule type" value="Genomic_DNA"/>
</dbReference>
<dbReference type="RefSeq" id="WP_183971591.1">
    <property type="nucleotide sequence ID" value="NZ_JACIBY010000001.1"/>
</dbReference>
<dbReference type="Proteomes" id="UP000541352">
    <property type="component" value="Unassembled WGS sequence"/>
</dbReference>
<dbReference type="PANTHER" id="PTHR41773:SF1">
    <property type="entry name" value="RELA_SPOT DOMAIN-CONTAINING PROTEIN"/>
    <property type="match status" value="1"/>
</dbReference>
<dbReference type="PANTHER" id="PTHR41773">
    <property type="entry name" value="GTP PYROPHOSPHATASE-RELATED"/>
    <property type="match status" value="1"/>
</dbReference>
<gene>
    <name evidence="2" type="ORF">FHS57_000811</name>
</gene>
<accession>A0A7W5ZH60</accession>
<dbReference type="Gene3D" id="3.30.460.10">
    <property type="entry name" value="Beta Polymerase, domain 2"/>
    <property type="match status" value="1"/>
</dbReference>
<reference evidence="2 3" key="1">
    <citation type="submission" date="2020-08" db="EMBL/GenBank/DDBJ databases">
        <title>Genomic Encyclopedia of Type Strains, Phase IV (KMG-IV): sequencing the most valuable type-strain genomes for metagenomic binning, comparative biology and taxonomic classification.</title>
        <authorList>
            <person name="Goeker M."/>
        </authorList>
    </citation>
    <scope>NUCLEOTIDE SEQUENCE [LARGE SCALE GENOMIC DNA]</scope>
    <source>
        <strain evidence="2 3">DSM 17976</strain>
    </source>
</reference>
<feature type="domain" description="RelA/SpoT" evidence="1">
    <location>
        <begin position="30"/>
        <end position="155"/>
    </location>
</feature>
<comment type="caution">
    <text evidence="2">The sequence shown here is derived from an EMBL/GenBank/DDBJ whole genome shotgun (WGS) entry which is preliminary data.</text>
</comment>
<evidence type="ECO:0000313" key="2">
    <source>
        <dbReference type="EMBL" id="MBB3836829.1"/>
    </source>
</evidence>
<dbReference type="SUPFAM" id="SSF81301">
    <property type="entry name" value="Nucleotidyltransferase"/>
    <property type="match status" value="1"/>
</dbReference>
<evidence type="ECO:0000313" key="3">
    <source>
        <dbReference type="Proteomes" id="UP000541352"/>
    </source>
</evidence>
<evidence type="ECO:0000259" key="1">
    <source>
        <dbReference type="SMART" id="SM00954"/>
    </source>
</evidence>
<proteinExistence type="predicted"/>
<sequence length="293" mass="34670">MIDLERIAKSIVDEIGEEISRAGIMHRIFYRCKSKNSTDLKIINKGYDGVSTFLRDMIGIRINLYFVDDLPIVRKTMLSRYKKKDEAVDKINQTEFKPTRINYVFDLPEEYKLEFSESINDNRIDNTFELQLRTVLSEGWHEVEHDLRYKHIEHWNNHDDLGRVLNGILASLETNDWTMLSLLDTLSYKHYKSGNWDAMLRTKLRMRLDSSVHLTPDIEKLFQKDHNLVKSIFKLNRGKLLSHLLDSQVKFPLTINNIVYFLNSCYLQCDSINELVPEVMRKTFDQIKDYNLQ</sequence>
<dbReference type="InterPro" id="IPR043519">
    <property type="entry name" value="NT_sf"/>
</dbReference>
<dbReference type="SMART" id="SM00954">
    <property type="entry name" value="RelA_SpoT"/>
    <property type="match status" value="1"/>
</dbReference>
<protein>
    <submittedName>
        <fullName evidence="2">PpGpp synthetase/RelA/SpoT-type nucleotidyltransferase</fullName>
    </submittedName>
</protein>
<keyword evidence="2" id="KW-0808">Transferase</keyword>
<dbReference type="InterPro" id="IPR007685">
    <property type="entry name" value="RelA_SpoT"/>
</dbReference>
<dbReference type="GO" id="GO:0016740">
    <property type="term" value="F:transferase activity"/>
    <property type="evidence" value="ECO:0007669"/>
    <property type="project" value="UniProtKB-KW"/>
</dbReference>
<dbReference type="AlphaFoldDB" id="A0A7W5ZH60"/>
<name>A0A7W5ZH60_9BACT</name>
<keyword evidence="3" id="KW-1185">Reference proteome</keyword>
<dbReference type="Pfam" id="PF04607">
    <property type="entry name" value="RelA_SpoT"/>
    <property type="match status" value="1"/>
</dbReference>
<dbReference type="GO" id="GO:0015969">
    <property type="term" value="P:guanosine tetraphosphate metabolic process"/>
    <property type="evidence" value="ECO:0007669"/>
    <property type="project" value="InterPro"/>
</dbReference>
<organism evidence="2 3">
    <name type="scientific">Runella defluvii</name>
    <dbReference type="NCBI Taxonomy" id="370973"/>
    <lineage>
        <taxon>Bacteria</taxon>
        <taxon>Pseudomonadati</taxon>
        <taxon>Bacteroidota</taxon>
        <taxon>Cytophagia</taxon>
        <taxon>Cytophagales</taxon>
        <taxon>Spirosomataceae</taxon>
        <taxon>Runella</taxon>
    </lineage>
</organism>